<organism evidence="1 2">
    <name type="scientific">Actinomyces bowdenii</name>
    <dbReference type="NCBI Taxonomy" id="131109"/>
    <lineage>
        <taxon>Bacteria</taxon>
        <taxon>Bacillati</taxon>
        <taxon>Actinomycetota</taxon>
        <taxon>Actinomycetes</taxon>
        <taxon>Actinomycetales</taxon>
        <taxon>Actinomycetaceae</taxon>
        <taxon>Actinomyces</taxon>
    </lineage>
</organism>
<protein>
    <submittedName>
        <fullName evidence="1">Uncharacterized protein</fullName>
    </submittedName>
</protein>
<name>A0A853EFV7_9ACTO</name>
<sequence length="269" mass="29065">MAVTATPLAGPAPVIQVVISPGTVPAGQPMRVIGQTSRSSWTVRGGERVSDGGQVILGDALAPINTPITYRVMTTTALLGRPSHSDPVIRPWGGYSLMTDVIGGHRVDLLWQGDDARDIPQRVALHEISGRRTPVAVMDPVMGAGTVALTARTNWRNSRALSALAGEARVVALFHNPRPCFQCQRGVCDVPQVTVMALTSVAHKRTSRVDEAEREWTLKGTVVAPPQPRATLAVSTWDHFDGARLTWDQVDAMSLPWDGFDRTIWQEVG</sequence>
<gene>
    <name evidence="1" type="ORF">HZZ05_01935</name>
</gene>
<accession>A0A853EFV7</accession>
<evidence type="ECO:0000313" key="2">
    <source>
        <dbReference type="Proteomes" id="UP000572528"/>
    </source>
</evidence>
<comment type="caution">
    <text evidence="1">The sequence shown here is derived from an EMBL/GenBank/DDBJ whole genome shotgun (WGS) entry which is preliminary data.</text>
</comment>
<dbReference type="Proteomes" id="UP000572528">
    <property type="component" value="Unassembled WGS sequence"/>
</dbReference>
<evidence type="ECO:0000313" key="1">
    <source>
        <dbReference type="EMBL" id="NYS68297.1"/>
    </source>
</evidence>
<dbReference type="AlphaFoldDB" id="A0A853EFV7"/>
<dbReference type="RefSeq" id="WP_179899639.1">
    <property type="nucleotide sequence ID" value="NZ_JACBXV010000012.1"/>
</dbReference>
<proteinExistence type="predicted"/>
<dbReference type="EMBL" id="JACBXV010000012">
    <property type="protein sequence ID" value="NYS68297.1"/>
    <property type="molecule type" value="Genomic_DNA"/>
</dbReference>
<reference evidence="1 2" key="1">
    <citation type="submission" date="2020-07" db="EMBL/GenBank/DDBJ databases">
        <title>MOT database genomes.</title>
        <authorList>
            <person name="Joseph S."/>
            <person name="Aduse-Opoku J."/>
            <person name="Hashim A."/>
            <person name="Wade W."/>
            <person name="Curtis M."/>
        </authorList>
    </citation>
    <scope>NUCLEOTIDE SEQUENCE [LARGE SCALE GENOMIC DNA]</scope>
    <source>
        <strain evidence="1 2">WMus004</strain>
    </source>
</reference>